<dbReference type="EMBL" id="BAABFU010000002">
    <property type="protein sequence ID" value="GAA4348612.1"/>
    <property type="molecule type" value="Genomic_DNA"/>
</dbReference>
<sequence length="461" mass="53035">MRSILILEYVFGTMIMKKRIIIPIILAGVLSAPSQAKVSPEEAAKLHVELTPMGAERAGNKEGTIPAWSGGIQQIPQDYTPGEHHIDPYADEAPMLTITAKNYTQYADKLTEGQIALLKQYPSYKLDVYPTHRSASFPQKIYDFSVKNATRAELTQDGAGLRNAGVGVPFPIPQNGLEAIWNHLTRFRGEAIKREYIQVTPQVDGSFNPVKFEQESLQYYAQEHPEKENFLFLYKQRITSPSSMAGEVLLVHETSNQVIDPRRAWRYDPGRRRAIRTPTVAYDAPALASDGLSTIDNFDMFSGSPDRYNWELKGKKELFVPYNAYRLHSDQLSYDDIVRPGHINQDHARYELHRVWVVEATLKENKENVYSRRTFYLDEDSWQALLVDHYDENGELWRVAEAHALNYYEVPVLWSTLDVIHDLRAKRYIAFGLDNQEDMYDFSEKMNYRQFTASALRREGR</sequence>
<keyword evidence="2" id="KW-1185">Reference proteome</keyword>
<evidence type="ECO:0000313" key="2">
    <source>
        <dbReference type="Proteomes" id="UP001501294"/>
    </source>
</evidence>
<gene>
    <name evidence="1" type="ORF">GCM10023150_12170</name>
</gene>
<reference evidence="2" key="1">
    <citation type="journal article" date="2019" name="Int. J. Syst. Evol. Microbiol.">
        <title>The Global Catalogue of Microorganisms (GCM) 10K type strain sequencing project: providing services to taxonomists for standard genome sequencing and annotation.</title>
        <authorList>
            <consortium name="The Broad Institute Genomics Platform"/>
            <consortium name="The Broad Institute Genome Sequencing Center for Infectious Disease"/>
            <person name="Wu L."/>
            <person name="Ma J."/>
        </authorList>
    </citation>
    <scope>NUCLEOTIDE SEQUENCE [LARGE SCALE GENOMIC DNA]</scope>
    <source>
        <strain evidence="2">JCM 17727</strain>
    </source>
</reference>
<dbReference type="CDD" id="cd16329">
    <property type="entry name" value="LolA_like"/>
    <property type="match status" value="1"/>
</dbReference>
<comment type="caution">
    <text evidence="1">The sequence shown here is derived from an EMBL/GenBank/DDBJ whole genome shotgun (WGS) entry which is preliminary data.</text>
</comment>
<dbReference type="InterPro" id="IPR010752">
    <property type="entry name" value="DUF1329"/>
</dbReference>
<organism evidence="1 2">
    <name type="scientific">Kangiella taiwanensis</name>
    <dbReference type="NCBI Taxonomy" id="1079179"/>
    <lineage>
        <taxon>Bacteria</taxon>
        <taxon>Pseudomonadati</taxon>
        <taxon>Pseudomonadota</taxon>
        <taxon>Gammaproteobacteria</taxon>
        <taxon>Kangiellales</taxon>
        <taxon>Kangiellaceae</taxon>
        <taxon>Kangiella</taxon>
    </lineage>
</organism>
<proteinExistence type="predicted"/>
<dbReference type="Pfam" id="PF07044">
    <property type="entry name" value="DUF1329"/>
    <property type="match status" value="1"/>
</dbReference>
<accession>A0ABP8I0I0</accession>
<evidence type="ECO:0000313" key="1">
    <source>
        <dbReference type="EMBL" id="GAA4348612.1"/>
    </source>
</evidence>
<protein>
    <submittedName>
        <fullName evidence="1">DUF1329 domain-containing protein</fullName>
    </submittedName>
</protein>
<dbReference type="Proteomes" id="UP001501294">
    <property type="component" value="Unassembled WGS sequence"/>
</dbReference>
<dbReference type="Gene3D" id="2.50.20.10">
    <property type="entry name" value="Lipoprotein localisation LolA/LolB/LppX"/>
    <property type="match status" value="1"/>
</dbReference>
<name>A0ABP8I0I0_9GAMM</name>